<gene>
    <name evidence="4" type="primary">gldG</name>
    <name evidence="4" type="ORF">LDX50_03185</name>
</gene>
<dbReference type="InterPro" id="IPR055396">
    <property type="entry name" value="DUF7088"/>
</dbReference>
<keyword evidence="1" id="KW-0812">Transmembrane</keyword>
<accession>A0A9X1HN36</accession>
<keyword evidence="1" id="KW-0472">Membrane</keyword>
<dbReference type="Proteomes" id="UP001139409">
    <property type="component" value="Unassembled WGS sequence"/>
</dbReference>
<feature type="domain" description="ABC-type uncharacterised transport system" evidence="2">
    <location>
        <begin position="196"/>
        <end position="496"/>
    </location>
</feature>
<dbReference type="NCBIfam" id="TIGR03521">
    <property type="entry name" value="GldG"/>
    <property type="match status" value="1"/>
</dbReference>
<dbReference type="InterPro" id="IPR019196">
    <property type="entry name" value="ABC_transp_unknown"/>
</dbReference>
<dbReference type="Pfam" id="PF23357">
    <property type="entry name" value="DUF7088"/>
    <property type="match status" value="1"/>
</dbReference>
<dbReference type="AlphaFoldDB" id="A0A9X1HN36"/>
<comment type="caution">
    <text evidence="4">The sequence shown here is derived from an EMBL/GenBank/DDBJ whole genome shotgun (WGS) entry which is preliminary data.</text>
</comment>
<dbReference type="EMBL" id="JAIXNE010000001">
    <property type="protein sequence ID" value="MCA6073853.1"/>
    <property type="molecule type" value="Genomic_DNA"/>
</dbReference>
<dbReference type="Pfam" id="PF09822">
    <property type="entry name" value="ABC_transp_aux"/>
    <property type="match status" value="1"/>
</dbReference>
<keyword evidence="1" id="KW-1133">Transmembrane helix</keyword>
<dbReference type="InterPro" id="IPR019863">
    <property type="entry name" value="Motility-assoc_ABC-rel_GldG"/>
</dbReference>
<feature type="domain" description="DUF7088" evidence="3">
    <location>
        <begin position="41"/>
        <end position="150"/>
    </location>
</feature>
<organism evidence="4 5">
    <name type="scientific">Fulvivirga sedimenti</name>
    <dbReference type="NCBI Taxonomy" id="2879465"/>
    <lineage>
        <taxon>Bacteria</taxon>
        <taxon>Pseudomonadati</taxon>
        <taxon>Bacteroidota</taxon>
        <taxon>Cytophagia</taxon>
        <taxon>Cytophagales</taxon>
        <taxon>Fulvivirgaceae</taxon>
        <taxon>Fulvivirga</taxon>
    </lineage>
</organism>
<reference evidence="4" key="1">
    <citation type="submission" date="2021-09" db="EMBL/GenBank/DDBJ databases">
        <title>Fulvivirga sp. isolated from coastal sediment.</title>
        <authorList>
            <person name="Yu H."/>
        </authorList>
    </citation>
    <scope>NUCLEOTIDE SEQUENCE</scope>
    <source>
        <strain evidence="4">1062</strain>
    </source>
</reference>
<evidence type="ECO:0000256" key="1">
    <source>
        <dbReference type="SAM" id="Phobius"/>
    </source>
</evidence>
<sequence>MVSLESRKLESILKLAVGIAALVVLNLLASRYFHRFDLTSEGRYTIKPATRQMLENLDDVVYVEVFLDGELNAGFKRLQRSVRETLEEFRIYSGNNVQYTFKDPSAALGESARNQFMQSLSQLGIQPTNIIEEKDGQRNERLIFPGAIISYGGAERGVMLLRGNQASSPEEKLNESIESIEYSLASAIFELTNIEQKQVGIVKGHGELDSLESAGLELAVQKHYTLRDIRLGSDDLGALSAMIIAKPEQPFNEREKYALDQYLMSGGKVLMLIDKLQANMDSASNEFNYAFPFDLNIDDQLFRYGIRVNNTLIQDISSAKYPIVIGSMGDQPQIQLIQWPFYPLINRFADHPVTNNLNAVKGRFMSTIDTVKAEGLRKTPLMFTSDYSRSLSAPVKVSIQDLRENLSPDKLTQKNLPVAYLIEGEFRSLYENRYKPEGTDESSFIARSSDDAKLLVIGDGDIARNDINTRNGMPQVLGYDPFEQTTFGNEDLLMNALHFMIDEKGLITARNKEIEIRPLDKVKIANERTYWQIINLIVPVLILIIFGIVRSYWRKRKFTGFKTNDDAA</sequence>
<feature type="transmembrane region" description="Helical" evidence="1">
    <location>
        <begin position="530"/>
        <end position="553"/>
    </location>
</feature>
<evidence type="ECO:0000313" key="4">
    <source>
        <dbReference type="EMBL" id="MCA6073853.1"/>
    </source>
</evidence>
<protein>
    <submittedName>
        <fullName evidence="4">Gliding motility-associated ABC transporter substrate-binding protein GldG</fullName>
    </submittedName>
</protein>
<evidence type="ECO:0000313" key="5">
    <source>
        <dbReference type="Proteomes" id="UP001139409"/>
    </source>
</evidence>
<evidence type="ECO:0000259" key="3">
    <source>
        <dbReference type="Pfam" id="PF23357"/>
    </source>
</evidence>
<evidence type="ECO:0000259" key="2">
    <source>
        <dbReference type="Pfam" id="PF09822"/>
    </source>
</evidence>
<keyword evidence="5" id="KW-1185">Reference proteome</keyword>
<name>A0A9X1HN36_9BACT</name>
<feature type="transmembrane region" description="Helical" evidence="1">
    <location>
        <begin position="12"/>
        <end position="33"/>
    </location>
</feature>
<dbReference type="RefSeq" id="WP_225696963.1">
    <property type="nucleotide sequence ID" value="NZ_JAIXNE010000001.1"/>
</dbReference>
<proteinExistence type="predicted"/>